<dbReference type="InterPro" id="IPR014001">
    <property type="entry name" value="Helicase_ATP-bd"/>
</dbReference>
<dbReference type="EMBL" id="VDDA01000005">
    <property type="protein sequence ID" value="TNC12678.1"/>
    <property type="molecule type" value="Genomic_DNA"/>
</dbReference>
<proteinExistence type="predicted"/>
<comment type="caution">
    <text evidence="2">The sequence shown here is derived from an EMBL/GenBank/DDBJ whole genome shotgun (WGS) entry which is preliminary data.</text>
</comment>
<protein>
    <recommendedName>
        <fullName evidence="1">Helicase ATP-binding domain-containing protein</fullName>
    </recommendedName>
</protein>
<dbReference type="OrthoDB" id="9814088at2"/>
<reference evidence="2 3" key="1">
    <citation type="submission" date="2019-06" db="EMBL/GenBank/DDBJ databases">
        <title>Genome of Methylobacterium sp. 17Sr1-39.</title>
        <authorList>
            <person name="Seo T."/>
        </authorList>
    </citation>
    <scope>NUCLEOTIDE SEQUENCE [LARGE SCALE GENOMIC DNA]</scope>
    <source>
        <strain evidence="2 3">17Sr1-39</strain>
    </source>
</reference>
<dbReference type="CDD" id="cd17919">
    <property type="entry name" value="DEXHc_Snf"/>
    <property type="match status" value="1"/>
</dbReference>
<dbReference type="InterPro" id="IPR027417">
    <property type="entry name" value="P-loop_NTPase"/>
</dbReference>
<dbReference type="Gene3D" id="3.40.50.10810">
    <property type="entry name" value="Tandem AAA-ATPase domain"/>
    <property type="match status" value="1"/>
</dbReference>
<name>A0A5C4LH20_9HYPH</name>
<dbReference type="PROSITE" id="PS51192">
    <property type="entry name" value="HELICASE_ATP_BIND_1"/>
    <property type="match status" value="1"/>
</dbReference>
<dbReference type="PANTHER" id="PTHR10799">
    <property type="entry name" value="SNF2/RAD54 HELICASE FAMILY"/>
    <property type="match status" value="1"/>
</dbReference>
<dbReference type="AlphaFoldDB" id="A0A5C4LH20"/>
<dbReference type="InterPro" id="IPR000330">
    <property type="entry name" value="SNF2_N"/>
</dbReference>
<dbReference type="Pfam" id="PF00176">
    <property type="entry name" value="SNF2-rel_dom"/>
    <property type="match status" value="1"/>
</dbReference>
<gene>
    <name evidence="2" type="ORF">FF100_13450</name>
</gene>
<dbReference type="InterPro" id="IPR038718">
    <property type="entry name" value="SNF2-like_sf"/>
</dbReference>
<feature type="domain" description="Helicase ATP-binding" evidence="1">
    <location>
        <begin position="267"/>
        <end position="461"/>
    </location>
</feature>
<sequence>MPEEASELAGSLLRGFQDRVRARGALSAYPLEPGNFLVVDPAAAPALSVMSRMQHAPAQEQQVFLRNPRPHITAAVEAALRSEGRLDGLDQIGEEEAIETAGLPLLVETQEYADWVTGIGFFRKPDLQIGSGSGTTWLPEAFAAQLVRALEALAPAEVDALHHRVSGAMAAGEATMPFADLDLPARPEALALIKHYRGSDAAPEDSNETARRELSDPLVLETLINFAELKWVAQVKPRLATGSDTLPSIVRTPLKDHQRESFAWQVDAWKVGLPGIFNADEQGLGKTLQTIAFLAWLKLHAADPRAAHRGPELVVAPTSLLENWEQGVARHAAEPGLGHLIRLYGSGTGARKRTDTSGRDIETGESKLDLAFLREALEEGRAHRYWIFTTYTTLVNYQHSLRQIPFSAIVFDEIQALKNPASLRAAAARSVRADFRIVLMGTPIENASVDPWAIMDQLAPGSLDTLPEFRARYGTPEVTNTAMLHQRVFASVASLPALALRRVKDVVARDLPEKMRRLHRRPAKPAPRRNGRCTWCG</sequence>
<dbReference type="SMART" id="SM00487">
    <property type="entry name" value="DEXDc"/>
    <property type="match status" value="1"/>
</dbReference>
<dbReference type="Proteomes" id="UP000305267">
    <property type="component" value="Unassembled WGS sequence"/>
</dbReference>
<evidence type="ECO:0000313" key="2">
    <source>
        <dbReference type="EMBL" id="TNC12678.1"/>
    </source>
</evidence>
<evidence type="ECO:0000259" key="1">
    <source>
        <dbReference type="PROSITE" id="PS51192"/>
    </source>
</evidence>
<organism evidence="2 3">
    <name type="scientific">Methylobacterium terricola</name>
    <dbReference type="NCBI Taxonomy" id="2583531"/>
    <lineage>
        <taxon>Bacteria</taxon>
        <taxon>Pseudomonadati</taxon>
        <taxon>Pseudomonadota</taxon>
        <taxon>Alphaproteobacteria</taxon>
        <taxon>Hyphomicrobiales</taxon>
        <taxon>Methylobacteriaceae</taxon>
        <taxon>Methylobacterium</taxon>
    </lineage>
</organism>
<dbReference type="RefSeq" id="WP_139036218.1">
    <property type="nucleotide sequence ID" value="NZ_VDDA01000005.1"/>
</dbReference>
<evidence type="ECO:0000313" key="3">
    <source>
        <dbReference type="Proteomes" id="UP000305267"/>
    </source>
</evidence>
<dbReference type="GO" id="GO:0005524">
    <property type="term" value="F:ATP binding"/>
    <property type="evidence" value="ECO:0007669"/>
    <property type="project" value="InterPro"/>
</dbReference>
<accession>A0A5C4LH20</accession>
<dbReference type="SUPFAM" id="SSF52540">
    <property type="entry name" value="P-loop containing nucleoside triphosphate hydrolases"/>
    <property type="match status" value="1"/>
</dbReference>
<keyword evidence="3" id="KW-1185">Reference proteome</keyword>